<dbReference type="Gene3D" id="1.25.40.10">
    <property type="entry name" value="Tetratricopeptide repeat domain"/>
    <property type="match status" value="2"/>
</dbReference>
<dbReference type="EMBL" id="NOXS01000030">
    <property type="protein sequence ID" value="OYQ19780.1"/>
    <property type="molecule type" value="Genomic_DNA"/>
</dbReference>
<dbReference type="InterPro" id="IPR051263">
    <property type="entry name" value="C-type_cytochrome_biogenesis"/>
</dbReference>
<dbReference type="InterPro" id="IPR019734">
    <property type="entry name" value="TPR_rpt"/>
</dbReference>
<dbReference type="GO" id="GO:0030313">
    <property type="term" value="C:cell envelope"/>
    <property type="evidence" value="ECO:0007669"/>
    <property type="project" value="UniProtKB-SubCell"/>
</dbReference>
<dbReference type="RefSeq" id="WP_094408199.1">
    <property type="nucleotide sequence ID" value="NZ_BMJZ01000006.1"/>
</dbReference>
<evidence type="ECO:0000256" key="3">
    <source>
        <dbReference type="ARBA" id="ARBA00022748"/>
    </source>
</evidence>
<accession>A0A255XU57</accession>
<dbReference type="Pfam" id="PF23914">
    <property type="entry name" value="TPR_CcmH_CycH"/>
    <property type="match status" value="1"/>
</dbReference>
<feature type="transmembrane region" description="Helical" evidence="5">
    <location>
        <begin position="87"/>
        <end position="106"/>
    </location>
</feature>
<dbReference type="GO" id="GO:0017004">
    <property type="term" value="P:cytochrome complex assembly"/>
    <property type="evidence" value="ECO:0007669"/>
    <property type="project" value="UniProtKB-KW"/>
</dbReference>
<name>A0A255XU57_9PROT</name>
<evidence type="ECO:0000259" key="6">
    <source>
        <dbReference type="Pfam" id="PF23914"/>
    </source>
</evidence>
<gene>
    <name evidence="7" type="primary">ccmI</name>
    <name evidence="7" type="ORF">CHR90_06570</name>
</gene>
<dbReference type="InterPro" id="IPR011990">
    <property type="entry name" value="TPR-like_helical_dom_sf"/>
</dbReference>
<evidence type="ECO:0000256" key="5">
    <source>
        <dbReference type="SAM" id="Phobius"/>
    </source>
</evidence>
<sequence>MTLLIAILLLSAGAAALVLTPMLRRPPSADGEVPLLLYRDQLDELKRDHAAGRLTDAALAAATVEVQRRLLKAKAARPISWVRRKALAVPVVVLVTAVPLGVYLSLGQPALKDRPLSTRADEIAPLTAAVQAIAEARKTLAAQPLEPMNWLRLSGLLVQREETQEALALLGEARQKFPGLAVFPSAQGEALTRIGQGLVTGEAEGAFRAALVLDPSDARARYYLALAAEQRGAREEALAAVEALLADGPADAPWRATVAAAQARLRQALNLPPVMASGDLPSDPATQAMIRGMVDRLAARLQEQPDDLAGWQRLAQARSVLGETEAAIAAHRQIVRLAPQSVEALLGLARVLFPPEASGSGPIPAEVTDLMGRVLVLDPNQPEALWFAGLTAAQQGDKATALAHWRRLLALLPPDAPPRAQLQREIDRLAP</sequence>
<dbReference type="AlphaFoldDB" id="A0A255XU57"/>
<protein>
    <submittedName>
        <fullName evidence="7">C-type cytochrome biogenesis protein CcmI</fullName>
    </submittedName>
</protein>
<dbReference type="PANTHER" id="PTHR47870">
    <property type="entry name" value="CYTOCHROME C-TYPE BIOGENESIS PROTEIN CCMH"/>
    <property type="match status" value="1"/>
</dbReference>
<dbReference type="InterPro" id="IPR056413">
    <property type="entry name" value="TPR_CcmH_CycH"/>
</dbReference>
<keyword evidence="5" id="KW-1133">Transmembrane helix</keyword>
<keyword evidence="4" id="KW-0802">TPR repeat</keyword>
<proteinExistence type="predicted"/>
<dbReference type="PANTHER" id="PTHR47870:SF1">
    <property type="entry name" value="CYTOCHROME C-TYPE BIOGENESIS PROTEIN CCMH"/>
    <property type="match status" value="1"/>
</dbReference>
<evidence type="ECO:0000256" key="1">
    <source>
        <dbReference type="ARBA" id="ARBA00004196"/>
    </source>
</evidence>
<evidence type="ECO:0000256" key="2">
    <source>
        <dbReference type="ARBA" id="ARBA00022737"/>
    </source>
</evidence>
<reference evidence="7 8" key="1">
    <citation type="submission" date="2017-07" db="EMBL/GenBank/DDBJ databases">
        <title>Elstera cyanobacteriorum sp. nov., a novel bacterium isolated from cyanobacterial aggregates in a eutrophic lake.</title>
        <authorList>
            <person name="Cai H."/>
        </authorList>
    </citation>
    <scope>NUCLEOTIDE SEQUENCE [LARGE SCALE GENOMIC DNA]</scope>
    <source>
        <strain evidence="7 8">TH019</strain>
    </source>
</reference>
<dbReference type="SMART" id="SM00028">
    <property type="entry name" value="TPR"/>
    <property type="match status" value="3"/>
</dbReference>
<comment type="subcellular location">
    <subcellularLocation>
        <location evidence="1">Cell envelope</location>
    </subcellularLocation>
</comment>
<dbReference type="NCBIfam" id="TIGR03142">
    <property type="entry name" value="cytochro_ccmI"/>
    <property type="match status" value="1"/>
</dbReference>
<keyword evidence="3" id="KW-0201">Cytochrome c-type biogenesis</keyword>
<dbReference type="OrthoDB" id="9815847at2"/>
<evidence type="ECO:0000313" key="8">
    <source>
        <dbReference type="Proteomes" id="UP000216361"/>
    </source>
</evidence>
<dbReference type="InterPro" id="IPR017560">
    <property type="entry name" value="Cyt_c_biogenesis_CcmI"/>
</dbReference>
<evidence type="ECO:0000313" key="7">
    <source>
        <dbReference type="EMBL" id="OYQ19780.1"/>
    </source>
</evidence>
<keyword evidence="5" id="KW-0812">Transmembrane</keyword>
<evidence type="ECO:0000256" key="4">
    <source>
        <dbReference type="ARBA" id="ARBA00022803"/>
    </source>
</evidence>
<comment type="caution">
    <text evidence="7">The sequence shown here is derived from an EMBL/GenBank/DDBJ whole genome shotgun (WGS) entry which is preliminary data.</text>
</comment>
<dbReference type="Pfam" id="PF13432">
    <property type="entry name" value="TPR_16"/>
    <property type="match status" value="1"/>
</dbReference>
<keyword evidence="2" id="KW-0677">Repeat</keyword>
<keyword evidence="5" id="KW-0472">Membrane</keyword>
<feature type="domain" description="Cytochrome c-type biogenesis protein H TPR" evidence="6">
    <location>
        <begin position="297"/>
        <end position="417"/>
    </location>
</feature>
<keyword evidence="8" id="KW-1185">Reference proteome</keyword>
<dbReference type="Proteomes" id="UP000216361">
    <property type="component" value="Unassembled WGS sequence"/>
</dbReference>
<dbReference type="SUPFAM" id="SSF48452">
    <property type="entry name" value="TPR-like"/>
    <property type="match status" value="1"/>
</dbReference>
<organism evidence="7 8">
    <name type="scientific">Elstera cyanobacteriorum</name>
    <dbReference type="NCBI Taxonomy" id="2022747"/>
    <lineage>
        <taxon>Bacteria</taxon>
        <taxon>Pseudomonadati</taxon>
        <taxon>Pseudomonadota</taxon>
        <taxon>Alphaproteobacteria</taxon>
        <taxon>Rhodospirillales</taxon>
        <taxon>Rhodospirillaceae</taxon>
        <taxon>Elstera</taxon>
    </lineage>
</organism>